<gene>
    <name evidence="1" type="ORF">KIW84_014901</name>
</gene>
<protein>
    <submittedName>
        <fullName evidence="1">Uncharacterized protein</fullName>
    </submittedName>
</protein>
<dbReference type="Gramene" id="Psat01G0490100-T1">
    <property type="protein sequence ID" value="KAI5447225.1"/>
    <property type="gene ID" value="KIW84_014901"/>
</dbReference>
<reference evidence="1 2" key="1">
    <citation type="journal article" date="2022" name="Nat. Genet.">
        <title>Improved pea reference genome and pan-genome highlight genomic features and evolutionary characteristics.</title>
        <authorList>
            <person name="Yang T."/>
            <person name="Liu R."/>
            <person name="Luo Y."/>
            <person name="Hu S."/>
            <person name="Wang D."/>
            <person name="Wang C."/>
            <person name="Pandey M.K."/>
            <person name="Ge S."/>
            <person name="Xu Q."/>
            <person name="Li N."/>
            <person name="Li G."/>
            <person name="Huang Y."/>
            <person name="Saxena R.K."/>
            <person name="Ji Y."/>
            <person name="Li M."/>
            <person name="Yan X."/>
            <person name="He Y."/>
            <person name="Liu Y."/>
            <person name="Wang X."/>
            <person name="Xiang C."/>
            <person name="Varshney R.K."/>
            <person name="Ding H."/>
            <person name="Gao S."/>
            <person name="Zong X."/>
        </authorList>
    </citation>
    <scope>NUCLEOTIDE SEQUENCE [LARGE SCALE GENOMIC DNA]</scope>
    <source>
        <strain evidence="1 2">cv. Zhongwan 6</strain>
    </source>
</reference>
<proteinExistence type="predicted"/>
<keyword evidence="2" id="KW-1185">Reference proteome</keyword>
<accession>A0A9D5GZN0</accession>
<evidence type="ECO:0000313" key="1">
    <source>
        <dbReference type="EMBL" id="KAI5447225.1"/>
    </source>
</evidence>
<evidence type="ECO:0000313" key="2">
    <source>
        <dbReference type="Proteomes" id="UP001058974"/>
    </source>
</evidence>
<comment type="caution">
    <text evidence="1">The sequence shown here is derived from an EMBL/GenBank/DDBJ whole genome shotgun (WGS) entry which is preliminary data.</text>
</comment>
<organism evidence="1 2">
    <name type="scientific">Pisum sativum</name>
    <name type="common">Garden pea</name>
    <name type="synonym">Lathyrus oleraceus</name>
    <dbReference type="NCBI Taxonomy" id="3888"/>
    <lineage>
        <taxon>Eukaryota</taxon>
        <taxon>Viridiplantae</taxon>
        <taxon>Streptophyta</taxon>
        <taxon>Embryophyta</taxon>
        <taxon>Tracheophyta</taxon>
        <taxon>Spermatophyta</taxon>
        <taxon>Magnoliopsida</taxon>
        <taxon>eudicotyledons</taxon>
        <taxon>Gunneridae</taxon>
        <taxon>Pentapetalae</taxon>
        <taxon>rosids</taxon>
        <taxon>fabids</taxon>
        <taxon>Fabales</taxon>
        <taxon>Fabaceae</taxon>
        <taxon>Papilionoideae</taxon>
        <taxon>50 kb inversion clade</taxon>
        <taxon>NPAAA clade</taxon>
        <taxon>Hologalegina</taxon>
        <taxon>IRL clade</taxon>
        <taxon>Fabeae</taxon>
        <taxon>Lathyrus</taxon>
    </lineage>
</organism>
<name>A0A9D5GZN0_PEA</name>
<dbReference type="Proteomes" id="UP001058974">
    <property type="component" value="Chromosome 1"/>
</dbReference>
<sequence>MEKGKTMNNINKRNPVKKAWTTNNDDHELLGFAGIWSHFVIRFGLLSVLPKDIVDHLYQFEVFIDSGRNAVSGARVVMFARIWVAMNNNLFRTKAVPVELCFAAVKR</sequence>
<dbReference type="AlphaFoldDB" id="A0A9D5GZN0"/>
<dbReference type="EMBL" id="JAMSHJ010000001">
    <property type="protein sequence ID" value="KAI5447225.1"/>
    <property type="molecule type" value="Genomic_DNA"/>
</dbReference>